<dbReference type="Proteomes" id="UP000178750">
    <property type="component" value="Unassembled WGS sequence"/>
</dbReference>
<evidence type="ECO:0000313" key="2">
    <source>
        <dbReference type="Proteomes" id="UP000178750"/>
    </source>
</evidence>
<gene>
    <name evidence="1" type="ORF">A2863_04780</name>
</gene>
<dbReference type="Gene3D" id="3.90.79.10">
    <property type="entry name" value="Nucleoside Triphosphate Pyrophosphohydrolase"/>
    <property type="match status" value="1"/>
</dbReference>
<name>A0A1F7Y326_9BACT</name>
<evidence type="ECO:0000313" key="1">
    <source>
        <dbReference type="EMBL" id="OGM21676.1"/>
    </source>
</evidence>
<proteinExistence type="predicted"/>
<sequence length="307" mass="35298">MGFLMGRRRKIVTERLAEAKSGKKTFMLSIPTVLKPIKEEQPIPEKTSLYVPTELLISEKSGFVQSSFSPDVFITRNVPEVLKIIFKYGDIAKRYGENSLENDPSRQQIIIYTMVTCQENLLWNQRSSPNKKGKKFIGDPRLQGRYAVGFGGHKTREDIVLSREELIFLRDLLPAIQDETGTMLGLKRGFFSEVEEEIGILRENIQDLKLLGAFYDKRIEDPILPVQVGWVHTGIAAVLEVDPRTTNQLLFRSSEIAKAWWIPFGRVEEELEKRQNDWIKGRGSKVETWTEIMIKEFWKDYISSAGV</sequence>
<dbReference type="AlphaFoldDB" id="A0A1F7Y326"/>
<organism evidence="1 2">
    <name type="scientific">Candidatus Woesebacteria bacterium RIFCSPHIGHO2_01_FULL_38_9b</name>
    <dbReference type="NCBI Taxonomy" id="1802493"/>
    <lineage>
        <taxon>Bacteria</taxon>
        <taxon>Candidatus Woeseibacteriota</taxon>
    </lineage>
</organism>
<protein>
    <recommendedName>
        <fullName evidence="3">Nudix hydrolase domain-containing protein</fullName>
    </recommendedName>
</protein>
<evidence type="ECO:0008006" key="3">
    <source>
        <dbReference type="Google" id="ProtNLM"/>
    </source>
</evidence>
<comment type="caution">
    <text evidence="1">The sequence shown here is derived from an EMBL/GenBank/DDBJ whole genome shotgun (WGS) entry which is preliminary data.</text>
</comment>
<accession>A0A1F7Y326</accession>
<reference evidence="1 2" key="1">
    <citation type="journal article" date="2016" name="Nat. Commun.">
        <title>Thousands of microbial genomes shed light on interconnected biogeochemical processes in an aquifer system.</title>
        <authorList>
            <person name="Anantharaman K."/>
            <person name="Brown C.T."/>
            <person name="Hug L.A."/>
            <person name="Sharon I."/>
            <person name="Castelle C.J."/>
            <person name="Probst A.J."/>
            <person name="Thomas B.C."/>
            <person name="Singh A."/>
            <person name="Wilkins M.J."/>
            <person name="Karaoz U."/>
            <person name="Brodie E.L."/>
            <person name="Williams K.H."/>
            <person name="Hubbard S.S."/>
            <person name="Banfield J.F."/>
        </authorList>
    </citation>
    <scope>NUCLEOTIDE SEQUENCE [LARGE SCALE GENOMIC DNA]</scope>
</reference>
<dbReference type="EMBL" id="MGGF01000029">
    <property type="protein sequence ID" value="OGM21676.1"/>
    <property type="molecule type" value="Genomic_DNA"/>
</dbReference>